<name>A0A136WFK4_9FIRM</name>
<feature type="signal peptide" evidence="2">
    <location>
        <begin position="1"/>
        <end position="24"/>
    </location>
</feature>
<evidence type="ECO:0000256" key="2">
    <source>
        <dbReference type="SAM" id="SignalP"/>
    </source>
</evidence>
<proteinExistence type="predicted"/>
<feature type="region of interest" description="Disordered" evidence="1">
    <location>
        <begin position="45"/>
        <end position="122"/>
    </location>
</feature>
<evidence type="ECO:0000313" key="4">
    <source>
        <dbReference type="Proteomes" id="UP000070539"/>
    </source>
</evidence>
<reference evidence="3 4" key="1">
    <citation type="submission" date="2016-01" db="EMBL/GenBank/DDBJ databases">
        <title>Genome sequence of Clostridium neopropionicum X4, DSM-3847.</title>
        <authorList>
            <person name="Poehlein A."/>
            <person name="Beck M.H."/>
            <person name="Bengelsdorf F.R."/>
            <person name="Daniel R."/>
            <person name="Duerre P."/>
        </authorList>
    </citation>
    <scope>NUCLEOTIDE SEQUENCE [LARGE SCALE GENOMIC DNA]</scope>
    <source>
        <strain evidence="3 4">DSM-3847</strain>
    </source>
</reference>
<feature type="compositionally biased region" description="Acidic residues" evidence="1">
    <location>
        <begin position="47"/>
        <end position="118"/>
    </location>
</feature>
<dbReference type="AlphaFoldDB" id="A0A136WFK4"/>
<accession>A0A136WFK4</accession>
<dbReference type="EMBL" id="LRVM01000004">
    <property type="protein sequence ID" value="KXL53139.1"/>
    <property type="molecule type" value="Genomic_DNA"/>
</dbReference>
<dbReference type="RefSeq" id="WP_066087342.1">
    <property type="nucleotide sequence ID" value="NZ_LRVM01000004.1"/>
</dbReference>
<dbReference type="Proteomes" id="UP000070539">
    <property type="component" value="Unassembled WGS sequence"/>
</dbReference>
<evidence type="ECO:0000256" key="1">
    <source>
        <dbReference type="SAM" id="MobiDB-lite"/>
    </source>
</evidence>
<keyword evidence="2" id="KW-0732">Signal</keyword>
<dbReference type="STRING" id="36847.CLNEO_16820"/>
<comment type="caution">
    <text evidence="3">The sequence shown here is derived from an EMBL/GenBank/DDBJ whole genome shotgun (WGS) entry which is preliminary data.</text>
</comment>
<feature type="chain" id="PRO_5007479331" evidence="2">
    <location>
        <begin position="25"/>
        <end position="242"/>
    </location>
</feature>
<protein>
    <submittedName>
        <fullName evidence="3">Uncharacterized protein</fullName>
    </submittedName>
</protein>
<keyword evidence="4" id="KW-1185">Reference proteome</keyword>
<organism evidence="3 4">
    <name type="scientific">Anaerotignum neopropionicum</name>
    <dbReference type="NCBI Taxonomy" id="36847"/>
    <lineage>
        <taxon>Bacteria</taxon>
        <taxon>Bacillati</taxon>
        <taxon>Bacillota</taxon>
        <taxon>Clostridia</taxon>
        <taxon>Lachnospirales</taxon>
        <taxon>Anaerotignaceae</taxon>
        <taxon>Anaerotignum</taxon>
    </lineage>
</organism>
<sequence>MKFKLGLTMTLCVALGTANVVAFAEENGSALEVATETAGQLIASEAPEAEVPEAEVPEAEEPEAEVPEAEVPEAEVPEAEVPEAEVPEAEVPEAEVPEAEAPEAEVPEAEVPEAEVPEAEVPVVEVPEGEIVEIPEEEVPLVEAPQELATLKIIHREHGLFGSTDTEEVIVDLTAGETVHTANYARHDDNLESMIEVEDVVLVAGENEIVIDYLILSGTIDPSIIVEINETSFEIVGEVSAR</sequence>
<gene>
    <name evidence="3" type="ORF">CLNEO_16820</name>
</gene>
<evidence type="ECO:0000313" key="3">
    <source>
        <dbReference type="EMBL" id="KXL53139.1"/>
    </source>
</evidence>